<organism evidence="2 3">
    <name type="scientific">Ancylostoma ceylanicum</name>
    <dbReference type="NCBI Taxonomy" id="53326"/>
    <lineage>
        <taxon>Eukaryota</taxon>
        <taxon>Metazoa</taxon>
        <taxon>Ecdysozoa</taxon>
        <taxon>Nematoda</taxon>
        <taxon>Chromadorea</taxon>
        <taxon>Rhabditida</taxon>
        <taxon>Rhabditina</taxon>
        <taxon>Rhabditomorpha</taxon>
        <taxon>Strongyloidea</taxon>
        <taxon>Ancylostomatidae</taxon>
        <taxon>Ancylostomatinae</taxon>
        <taxon>Ancylostoma</taxon>
    </lineage>
</organism>
<comment type="caution">
    <text evidence="2">The sequence shown here is derived from an EMBL/GenBank/DDBJ whole genome shotgun (WGS) entry which is preliminary data.</text>
</comment>
<proteinExistence type="predicted"/>
<protein>
    <submittedName>
        <fullName evidence="2">Uncharacterized protein</fullName>
    </submittedName>
</protein>
<reference evidence="3" key="1">
    <citation type="journal article" date="2015" name="Nat. Genet.">
        <title>The genome and transcriptome of the zoonotic hookworm Ancylostoma ceylanicum identify infection-specific gene families.</title>
        <authorList>
            <person name="Schwarz E.M."/>
            <person name="Hu Y."/>
            <person name="Antoshechkin I."/>
            <person name="Miller M.M."/>
            <person name="Sternberg P.W."/>
            <person name="Aroian R.V."/>
        </authorList>
    </citation>
    <scope>NUCLEOTIDE SEQUENCE</scope>
    <source>
        <strain evidence="3">HY135</strain>
    </source>
</reference>
<dbReference type="EMBL" id="JARK01001343">
    <property type="protein sequence ID" value="EYC28614.1"/>
    <property type="molecule type" value="Genomic_DNA"/>
</dbReference>
<dbReference type="AlphaFoldDB" id="A0A016VM00"/>
<sequence>MRPLHALKRRLRWRRYVVCVRARSVHGDQPRIRLSDVFCGACTLEKPTVSWQTAITNEPHLAGNEREQTKRFVVGNDSGFGLLSGQRLLPRGLTSSPASARGERHGNDAMQTVTQGQGREDVPIRNQATAKGRET</sequence>
<accession>A0A016VM00</accession>
<gene>
    <name evidence="2" type="primary">Acey_s0007.g3317</name>
    <name evidence="2" type="ORF">Y032_0007g3317</name>
</gene>
<dbReference type="Proteomes" id="UP000024635">
    <property type="component" value="Unassembled WGS sequence"/>
</dbReference>
<name>A0A016VM00_9BILA</name>
<evidence type="ECO:0000256" key="1">
    <source>
        <dbReference type="SAM" id="MobiDB-lite"/>
    </source>
</evidence>
<evidence type="ECO:0000313" key="2">
    <source>
        <dbReference type="EMBL" id="EYC28614.1"/>
    </source>
</evidence>
<evidence type="ECO:0000313" key="3">
    <source>
        <dbReference type="Proteomes" id="UP000024635"/>
    </source>
</evidence>
<keyword evidence="3" id="KW-1185">Reference proteome</keyword>
<feature type="region of interest" description="Disordered" evidence="1">
    <location>
        <begin position="88"/>
        <end position="135"/>
    </location>
</feature>